<reference evidence="2" key="1">
    <citation type="journal article" date="2022" name="Mol. Ecol. Resour.">
        <title>The genomes of chicory, endive, great burdock and yacon provide insights into Asteraceae palaeo-polyploidization history and plant inulin production.</title>
        <authorList>
            <person name="Fan W."/>
            <person name="Wang S."/>
            <person name="Wang H."/>
            <person name="Wang A."/>
            <person name="Jiang F."/>
            <person name="Liu H."/>
            <person name="Zhao H."/>
            <person name="Xu D."/>
            <person name="Zhang Y."/>
        </authorList>
    </citation>
    <scope>NUCLEOTIDE SEQUENCE [LARGE SCALE GENOMIC DNA]</scope>
    <source>
        <strain evidence="2">cv. Punajuju</strain>
    </source>
</reference>
<evidence type="ECO:0000313" key="2">
    <source>
        <dbReference type="Proteomes" id="UP001055811"/>
    </source>
</evidence>
<comment type="caution">
    <text evidence="1">The sequence shown here is derived from an EMBL/GenBank/DDBJ whole genome shotgun (WGS) entry which is preliminary data.</text>
</comment>
<organism evidence="1 2">
    <name type="scientific">Cichorium intybus</name>
    <name type="common">Chicory</name>
    <dbReference type="NCBI Taxonomy" id="13427"/>
    <lineage>
        <taxon>Eukaryota</taxon>
        <taxon>Viridiplantae</taxon>
        <taxon>Streptophyta</taxon>
        <taxon>Embryophyta</taxon>
        <taxon>Tracheophyta</taxon>
        <taxon>Spermatophyta</taxon>
        <taxon>Magnoliopsida</taxon>
        <taxon>eudicotyledons</taxon>
        <taxon>Gunneridae</taxon>
        <taxon>Pentapetalae</taxon>
        <taxon>asterids</taxon>
        <taxon>campanulids</taxon>
        <taxon>Asterales</taxon>
        <taxon>Asteraceae</taxon>
        <taxon>Cichorioideae</taxon>
        <taxon>Cichorieae</taxon>
        <taxon>Cichoriinae</taxon>
        <taxon>Cichorium</taxon>
    </lineage>
</organism>
<dbReference type="Proteomes" id="UP001055811">
    <property type="component" value="Linkage Group LG03"/>
</dbReference>
<keyword evidence="2" id="KW-1185">Reference proteome</keyword>
<dbReference type="EMBL" id="CM042011">
    <property type="protein sequence ID" value="KAI3767323.1"/>
    <property type="molecule type" value="Genomic_DNA"/>
</dbReference>
<protein>
    <submittedName>
        <fullName evidence="1">Uncharacterized protein</fullName>
    </submittedName>
</protein>
<name>A0ACB9F8V4_CICIN</name>
<accession>A0ACB9F8V4</accession>
<sequence>MDVQTVAPVGSAAIAFGGPAVAVAGGISLLFLKSFLSQQRANPSHLPSVPVVPGLPLLGNLLELKEKKPYKTFTRWAETYGPIYSIKTGANSMVVVNSNHLAKEAMVTRFDSISTRKLSKALQILTADKSMVAMSDYDEYHKTVKRNLLTSILGPAAQKRHRAHRDAMADNLSTQLHALAPNSPHEAINLREIFQSELLSLAFKQTFGKDIKSIYVGDLGTTITKEEILQILVLDPMMGAIDVDWRDFFPYLKWIPNTRLEKKIEQMYIRREAVMKALIQEHTKRIHSGENLDSYIDYLLSEAEPLTEVQLLMSLWEPIIETADTTMVTTEWAMYELAKHPKKQERLYKEIRNVCGSEKITEEKLCKMPYLSAVFHETLRVHSPVAIIPLRYVHENTELGGYHVPAGTEIAVNIYGCNMEKELWENPEEWNPERFLAENQPINLQRTMAFGGGKRVCAGAMQAMLLACVGIGRMVQEFEWRVKDDFGEDVNTLGLTTQKLNPMLAVIKPRN</sequence>
<gene>
    <name evidence="1" type="ORF">L2E82_17418</name>
</gene>
<evidence type="ECO:0000313" key="1">
    <source>
        <dbReference type="EMBL" id="KAI3767323.1"/>
    </source>
</evidence>
<proteinExistence type="predicted"/>
<reference evidence="1 2" key="2">
    <citation type="journal article" date="2022" name="Mol. Ecol. Resour.">
        <title>The genomes of chicory, endive, great burdock and yacon provide insights into Asteraceae paleo-polyploidization history and plant inulin production.</title>
        <authorList>
            <person name="Fan W."/>
            <person name="Wang S."/>
            <person name="Wang H."/>
            <person name="Wang A."/>
            <person name="Jiang F."/>
            <person name="Liu H."/>
            <person name="Zhao H."/>
            <person name="Xu D."/>
            <person name="Zhang Y."/>
        </authorList>
    </citation>
    <scope>NUCLEOTIDE SEQUENCE [LARGE SCALE GENOMIC DNA]</scope>
    <source>
        <strain evidence="2">cv. Punajuju</strain>
        <tissue evidence="1">Leaves</tissue>
    </source>
</reference>